<dbReference type="GeneID" id="93546988"/>
<accession>A0ABX5GPF2</accession>
<keyword evidence="2" id="KW-1185">Reference proteome</keyword>
<protein>
    <submittedName>
        <fullName evidence="1">Uncharacterized protein</fullName>
    </submittedName>
</protein>
<dbReference type="InterPro" id="IPR029032">
    <property type="entry name" value="AhpD-like"/>
</dbReference>
<reference evidence="1 2" key="1">
    <citation type="submission" date="2018-03" db="EMBL/GenBank/DDBJ databases">
        <title>Whole genome sequencing of Histamine producing bacteria.</title>
        <authorList>
            <person name="Butler K."/>
        </authorList>
    </citation>
    <scope>NUCLEOTIDE SEQUENCE [LARGE SCALE GENOMIC DNA]</scope>
    <source>
        <strain evidence="1 2">ATCC 51761</strain>
    </source>
</reference>
<sequence>MSTIDKKDEHAELLNALISRQSLLSTNRMQYIVYAAALATQNKKVLQTIQHLVGDITIINRKDIHHAVVRMAATNTYYMAMHHIDLTCNTTNAMQLAPLKELDVEDITSYYYACIAACLVNKGYSCLNNHILLLRSCNESDDSINMALRLAASVLTMCQSSFNTDYFLDNTLI</sequence>
<evidence type="ECO:0000313" key="1">
    <source>
        <dbReference type="EMBL" id="PSW93058.1"/>
    </source>
</evidence>
<dbReference type="EMBL" id="PYOP01000030">
    <property type="protein sequence ID" value="PSW93058.1"/>
    <property type="molecule type" value="Genomic_DNA"/>
</dbReference>
<comment type="caution">
    <text evidence="1">The sequence shown here is derived from an EMBL/GenBank/DDBJ whole genome shotgun (WGS) entry which is preliminary data.</text>
</comment>
<gene>
    <name evidence="1" type="ORF">C9J52_15815</name>
</gene>
<dbReference type="Gene3D" id="1.20.1290.10">
    <property type="entry name" value="AhpD-like"/>
    <property type="match status" value="1"/>
</dbReference>
<organism evidence="1 2">
    <name type="scientific">Photobacterium iliopiscarium</name>
    <dbReference type="NCBI Taxonomy" id="56192"/>
    <lineage>
        <taxon>Bacteria</taxon>
        <taxon>Pseudomonadati</taxon>
        <taxon>Pseudomonadota</taxon>
        <taxon>Gammaproteobacteria</taxon>
        <taxon>Vibrionales</taxon>
        <taxon>Vibrionaceae</taxon>
        <taxon>Photobacterium</taxon>
    </lineage>
</organism>
<proteinExistence type="predicted"/>
<name>A0ABX5GPF2_9GAMM</name>
<evidence type="ECO:0000313" key="2">
    <source>
        <dbReference type="Proteomes" id="UP000241190"/>
    </source>
</evidence>
<dbReference type="RefSeq" id="WP_045036314.1">
    <property type="nucleotide sequence ID" value="NZ_JZSR01000007.1"/>
</dbReference>
<dbReference type="Proteomes" id="UP000241190">
    <property type="component" value="Unassembled WGS sequence"/>
</dbReference>